<dbReference type="Proteomes" id="UP000478052">
    <property type="component" value="Unassembled WGS sequence"/>
</dbReference>
<dbReference type="OrthoDB" id="8123990at2759"/>
<evidence type="ECO:0000313" key="3">
    <source>
        <dbReference type="Proteomes" id="UP000478052"/>
    </source>
</evidence>
<feature type="chain" id="PRO_5026067743" evidence="1">
    <location>
        <begin position="23"/>
        <end position="81"/>
    </location>
</feature>
<dbReference type="InterPro" id="IPR016187">
    <property type="entry name" value="CTDL_fold"/>
</dbReference>
<name>A0A6G0Z0B4_APHCR</name>
<organism evidence="2 3">
    <name type="scientific">Aphis craccivora</name>
    <name type="common">Cowpea aphid</name>
    <dbReference type="NCBI Taxonomy" id="307492"/>
    <lineage>
        <taxon>Eukaryota</taxon>
        <taxon>Metazoa</taxon>
        <taxon>Ecdysozoa</taxon>
        <taxon>Arthropoda</taxon>
        <taxon>Hexapoda</taxon>
        <taxon>Insecta</taxon>
        <taxon>Pterygota</taxon>
        <taxon>Neoptera</taxon>
        <taxon>Paraneoptera</taxon>
        <taxon>Hemiptera</taxon>
        <taxon>Sternorrhyncha</taxon>
        <taxon>Aphidomorpha</taxon>
        <taxon>Aphidoidea</taxon>
        <taxon>Aphididae</taxon>
        <taxon>Aphidini</taxon>
        <taxon>Aphis</taxon>
        <taxon>Aphis</taxon>
    </lineage>
</organism>
<comment type="caution">
    <text evidence="2">The sequence shown here is derived from an EMBL/GenBank/DDBJ whole genome shotgun (WGS) entry which is preliminary data.</text>
</comment>
<protein>
    <submittedName>
        <fullName evidence="2">Contactin</fullName>
    </submittedName>
</protein>
<accession>A0A6G0Z0B4</accession>
<gene>
    <name evidence="2" type="ORF">FWK35_00005791</name>
</gene>
<proteinExistence type="predicted"/>
<sequence length="81" mass="9361">MIKSSYLCVLAVLWCSTPSTWSQINNLDTEWHCPQHWIQYSTSCYKFVKSPYRPRSEARRNCLVCVLSVSKANAFVIMSPV</sequence>
<reference evidence="2 3" key="1">
    <citation type="submission" date="2019-08" db="EMBL/GenBank/DDBJ databases">
        <title>Whole genome of Aphis craccivora.</title>
        <authorList>
            <person name="Voronova N.V."/>
            <person name="Shulinski R.S."/>
            <person name="Bandarenka Y.V."/>
            <person name="Zhorov D.G."/>
            <person name="Warner D."/>
        </authorList>
    </citation>
    <scope>NUCLEOTIDE SEQUENCE [LARGE SCALE GENOMIC DNA]</scope>
    <source>
        <strain evidence="2">180601</strain>
        <tissue evidence="2">Whole Body</tissue>
    </source>
</reference>
<dbReference type="Gene3D" id="3.10.100.10">
    <property type="entry name" value="Mannose-Binding Protein A, subunit A"/>
    <property type="match status" value="1"/>
</dbReference>
<dbReference type="InterPro" id="IPR016186">
    <property type="entry name" value="C-type_lectin-like/link_sf"/>
</dbReference>
<feature type="signal peptide" evidence="1">
    <location>
        <begin position="1"/>
        <end position="22"/>
    </location>
</feature>
<keyword evidence="3" id="KW-1185">Reference proteome</keyword>
<dbReference type="SUPFAM" id="SSF56436">
    <property type="entry name" value="C-type lectin-like"/>
    <property type="match status" value="1"/>
</dbReference>
<dbReference type="EMBL" id="VUJU01001851">
    <property type="protein sequence ID" value="KAF0763570.1"/>
    <property type="molecule type" value="Genomic_DNA"/>
</dbReference>
<evidence type="ECO:0000313" key="2">
    <source>
        <dbReference type="EMBL" id="KAF0763570.1"/>
    </source>
</evidence>
<keyword evidence="1" id="KW-0732">Signal</keyword>
<dbReference type="AlphaFoldDB" id="A0A6G0Z0B4"/>
<evidence type="ECO:0000256" key="1">
    <source>
        <dbReference type="SAM" id="SignalP"/>
    </source>
</evidence>